<keyword evidence="2" id="KW-1185">Reference proteome</keyword>
<dbReference type="RefSeq" id="XP_066713147.1">
    <property type="nucleotide sequence ID" value="XM_066860977.1"/>
</dbReference>
<accession>A0ABR1U8L2</accession>
<reference evidence="1 2" key="1">
    <citation type="submission" date="2023-01" db="EMBL/GenBank/DDBJ databases">
        <title>Analysis of 21 Apiospora genomes using comparative genomics revels a genus with tremendous synthesis potential of carbohydrate active enzymes and secondary metabolites.</title>
        <authorList>
            <person name="Sorensen T."/>
        </authorList>
    </citation>
    <scope>NUCLEOTIDE SEQUENCE [LARGE SCALE GENOMIC DNA]</scope>
    <source>
        <strain evidence="1 2">CBS 135458</strain>
    </source>
</reference>
<proteinExistence type="predicted"/>
<gene>
    <name evidence="1" type="ORF">PG994_009568</name>
</gene>
<protein>
    <submittedName>
        <fullName evidence="1">Uncharacterized protein</fullName>
    </submittedName>
</protein>
<dbReference type="GeneID" id="92094040"/>
<comment type="caution">
    <text evidence="1">The sequence shown here is derived from an EMBL/GenBank/DDBJ whole genome shotgun (WGS) entry which is preliminary data.</text>
</comment>
<evidence type="ECO:0000313" key="2">
    <source>
        <dbReference type="Proteomes" id="UP001480595"/>
    </source>
</evidence>
<name>A0ABR1U8L2_9PEZI</name>
<dbReference type="Proteomes" id="UP001480595">
    <property type="component" value="Unassembled WGS sequence"/>
</dbReference>
<sequence>MSSFNSSSYAANMPSAIRLLWRNPVDFYTNLVDMFLKIDPTRRNDLASFVEEATVNMESRDGRIQLLRDVDFPRLRKLLVFMNDDSGGELPLLGNNVVKTVIVQHRSSYANKCLKILDVNVQCLVRFGQTQRDGNTDVWDTRCYGDGPYGMIWVPKQSFGPRTWDTVLSRVHWIGNDALKVPVMNFL</sequence>
<evidence type="ECO:0000313" key="1">
    <source>
        <dbReference type="EMBL" id="KAK8054501.1"/>
    </source>
</evidence>
<dbReference type="EMBL" id="JAQQWL010000010">
    <property type="protein sequence ID" value="KAK8054501.1"/>
    <property type="molecule type" value="Genomic_DNA"/>
</dbReference>
<organism evidence="1 2">
    <name type="scientific">Apiospora phragmitis</name>
    <dbReference type="NCBI Taxonomy" id="2905665"/>
    <lineage>
        <taxon>Eukaryota</taxon>
        <taxon>Fungi</taxon>
        <taxon>Dikarya</taxon>
        <taxon>Ascomycota</taxon>
        <taxon>Pezizomycotina</taxon>
        <taxon>Sordariomycetes</taxon>
        <taxon>Xylariomycetidae</taxon>
        <taxon>Amphisphaeriales</taxon>
        <taxon>Apiosporaceae</taxon>
        <taxon>Apiospora</taxon>
    </lineage>
</organism>